<protein>
    <recommendedName>
        <fullName evidence="4">Lipoprotein</fullName>
    </recommendedName>
</protein>
<keyword evidence="1" id="KW-0732">Signal</keyword>
<evidence type="ECO:0000313" key="3">
    <source>
        <dbReference type="Proteomes" id="UP000027601"/>
    </source>
</evidence>
<keyword evidence="3" id="KW-1185">Reference proteome</keyword>
<evidence type="ECO:0000313" key="2">
    <source>
        <dbReference type="EMBL" id="GAK38114.1"/>
    </source>
</evidence>
<feature type="chain" id="PRO_5001662636" description="Lipoprotein" evidence="1">
    <location>
        <begin position="21"/>
        <end position="185"/>
    </location>
</feature>
<dbReference type="RefSeq" id="WP_024997637.1">
    <property type="nucleotide sequence ID" value="NZ_ATZI01000026.1"/>
</dbReference>
<accession>A0A069DCR3</accession>
<organism evidence="2 3">
    <name type="scientific">Bacteroides graminisolvens DSM 19988 = JCM 15093</name>
    <dbReference type="NCBI Taxonomy" id="1121097"/>
    <lineage>
        <taxon>Bacteria</taxon>
        <taxon>Pseudomonadati</taxon>
        <taxon>Bacteroidota</taxon>
        <taxon>Bacteroidia</taxon>
        <taxon>Bacteroidales</taxon>
        <taxon>Bacteroidaceae</taxon>
        <taxon>Bacteroides</taxon>
    </lineage>
</organism>
<feature type="signal peptide" evidence="1">
    <location>
        <begin position="1"/>
        <end position="20"/>
    </location>
</feature>
<dbReference type="AlphaFoldDB" id="A0A069DCR3"/>
<evidence type="ECO:0008006" key="4">
    <source>
        <dbReference type="Google" id="ProtNLM"/>
    </source>
</evidence>
<dbReference type="OrthoDB" id="1050403at2"/>
<dbReference type="eggNOG" id="ENOG5030RPW">
    <property type="taxonomic scope" value="Bacteria"/>
</dbReference>
<comment type="caution">
    <text evidence="2">The sequence shown here is derived from an EMBL/GenBank/DDBJ whole genome shotgun (WGS) entry which is preliminary data.</text>
</comment>
<dbReference type="PROSITE" id="PS51257">
    <property type="entry name" value="PROKAR_LIPOPROTEIN"/>
    <property type="match status" value="1"/>
</dbReference>
<evidence type="ECO:0000256" key="1">
    <source>
        <dbReference type="SAM" id="SignalP"/>
    </source>
</evidence>
<sequence>MKISKIMFLSMCFFLLGSCAVNKWQNALIQKGDMNDAINNAITDFVHTSKWSKKDSIFTVTITDINEENINITIAVADDDVYPNSKNKVGTYDHIFPTRYTVKEGKLFYWNDATLFITQDIISILEKYNHIDCRWSELSDIIGGVHNDGVEGVIYYFCKNDLTNYKKSDVSNIRKHYKIPLLKCN</sequence>
<reference evidence="2 3" key="1">
    <citation type="journal article" date="2015" name="Microbes Environ.">
        <title>Distribution and evolution of nitrogen fixation genes in the phylum bacteroidetes.</title>
        <authorList>
            <person name="Inoue J."/>
            <person name="Oshima K."/>
            <person name="Suda W."/>
            <person name="Sakamoto M."/>
            <person name="Iino T."/>
            <person name="Noda S."/>
            <person name="Hongoh Y."/>
            <person name="Hattori M."/>
            <person name="Ohkuma M."/>
        </authorList>
    </citation>
    <scope>NUCLEOTIDE SEQUENCE [LARGE SCALE GENOMIC DNA]</scope>
    <source>
        <strain evidence="2 3">JCM 15093</strain>
    </source>
</reference>
<gene>
    <name evidence="2" type="ORF">JCM15093_3414</name>
</gene>
<proteinExistence type="predicted"/>
<dbReference type="EMBL" id="BAJS01000038">
    <property type="protein sequence ID" value="GAK38114.1"/>
    <property type="molecule type" value="Genomic_DNA"/>
</dbReference>
<name>A0A069DCR3_9BACE</name>
<dbReference type="Proteomes" id="UP000027601">
    <property type="component" value="Unassembled WGS sequence"/>
</dbReference>